<sequence>MKNLLITANLMAAISFAQASLADEYYPVSQPNGTPVSQPVPKVPQLSNSFASGTYGIGDEVCPIPNLLNQYAGIEKVNALNCGDDNVPPTKRKQYVTCDLTSDITTFKNEPLTVYFQSTTSRHYSQIYKLWAGNKIYAKQQNYYFDNIKLKTIDNPDWSTSFQLRPNKIGTFTASLKNSINRQDRNDTYVQTDTCSRTVHVIEKTKPSVSSNAPSHTVYQGAKVNISFTAEDAANDITKFEVFIDGVKQRGKCQSNTSCSFKHTAKTSVGSYYIKATATDQYGLSSSKSVKIKVKEENRPPEAKLYVKNKNQSWVNSRVANPNDSLQFKLVASDVNSQRSNKIKEIKFCKTAGYSECVSISLSNCEANGNKTTYTCFFEEKFGDSNQTFTAYAKDNTSQSAGNDSNKVVVTKNIKPNVNLTISNGSQFMFTNEQYTINLASTDSDIRSARICKFPGHGFDKNAPPKNCSGTVAVKNCSINNGRVQSCSWNKNSPDNQDAYHYYAYIEDQHGLAEHGGLNISVMAPFGVRIKEGSISSNKVLGENLSFKVQLGGLTSKSHNLTDLTLKAGQVAVPYSFTYSGRTYNVDTTGKLSSEIALPTKHDGSTRELIELNASWQTTLSGQVSLSLIAKAGGRTTNSATHEVIIAPPIPSSVTSITIEDKGKGIHHVTRNSVAHATSYNWVGFKRDNTNSSFIPFASYENQAVTELTKSFSLTDKSDHGKQVKYCIVAVNSTGSSAQACSNILTVHNPEPVPNRPLFSSSLKHSYSAAYDVSWSANTDSVTTKYKLLGWQGTNADKPASPTVIYDGELLKRRVASPSLGNFTYQLQACNSQGACIDGELRTVNHQRALISKVTESSACPTHKDRCLAIEGVGLSNQNGRLDIRLKLNAEVYTVSTVGATQVNDFTLAVNVNQAVINGFNEGGLTIRPHNGISYANKGLFHVHADAPNGHLDPINNPMIATKADRVYTTQGREVVAFDINYSQQWAFEANGDVTTPAVLEKQDSLNRWKDTLFFGSKDNHLYSVNFDGNEIWRMSTRGEISATPQISDQGELYVGSHDQALYSVDQQSGAVLWSYQFPYPVTEQVTLVGEDIYVSVSAEKTDPSDIGETVVYILDRDIIGANALRWDQINGDATSALRDLLESTSAGWQPDENHPAIQTLTRLYVILFDRAPSKEELTFMAFAYSHGINLNEIINALLTSEELVNELPGSMTNLQFVQAMEAKIFPSGSPSPIAGKTIQQWADALSTGTKRADLIEAWLNTSESVQTQSAFVYRILFYFYGYCYVDTGCDQNKTADSDNDGVSDYIEVYLGTDPFDARDGLKQPHLQLVENSNVNETPERGVITLSLTDFDENIDYVLVEGLNRGNSRKELSYGDTQTLKLTRPNGTYSYQVKACYNVTIDGEQLSSCSSLSNTINVDVSNSLNEARLNPIRPESYELASKPYINSDHSNQAIRLSSTPGTFKVSEGGAATYHIPISLPAGISGNTPEVSLAYTSQAPMSSLGQGWSLNAASSVTRCRQTFAQDGQFRAMSFDEQSRYCIDGQRLILKSGEEGQIDAVYVTETETFSEIKIVNHPETAMLAFRVKSKDGSTKYYGGADDAVTRLDPYDVTSPVVSWMLSSIYDNLSHGDVDIISETTAITYHYGLADDATADSSTETLLKHIQYSGNRIEFDYEIGPVRSSGYMFGVNQRQSALLTKISVFNHKSESLRHYKLGFEDHEHNNVRQLKRVEECVGLNSSTCRKPITFEYNDFNTDLSFQASQDLAWSEKVAHTYVDILGNGRPALATITRSTINDKSYTLCLNDNNGLYVCDSFTRNDRSDYVPMLAVDYDNDGKQSLWINMRDSFGSNSDHYWLEFYLDGETLNTKYLPLEKTANTGGGGGGGGGDVLFGNEVTQQDDLHSIYYTTDNYMTDIRLADVNGDGHADIIHRRGDKSKYFFVRYWKPSLNKYSAKRQITNEVFSRNNYGRLFSRSLKRNLDNDAFYTLDFNFDGLTDILALTCVNKCNGPDDVSGFTLYLNTITPGADTSTGGGNGNGNGNGNGDGGGNFDPIYPIDPLLGVQQSVNSANTTGLTTYFKQVSSRSMKLKHLMPMDVNGDGLTDLVYYNKDRKRWIIELNKSRSTSFYRYSLLTDFTEVDILYDSDGDIRPIFADLDRDGKVEMFHEMGAGHWTKLEWDPVREKFLTTNSSIQLPEFDPKEGEGVYFADYNFDGISDLIYYGESGIKVKLNYYERAEQGLLSAVVQGHGIRTDIEYGLMNNGELYDKGAGEATVASSDLMTQTLISPMPLVSQVTTAAPTINSLDEQVSVRYNYGGYRVQFGGRGALGFAELTTTTEKDGYIAQTTTQYHQNFPLVGMPKSTVKYIDNEMISYSTNDYFVKENPRSNSKSYQVYNSQSTDCQAIFDFDSDGNWSTSEYGCAVVDNLQDNFGNTTRVTNRNYTLSSATQDVLDFADKADKSEHTSNSTSVTVSEFGTTAQKKLGRLQNTEVTKTQGNESHTTRAEFEYYSSGTKAGMLWREKVVLPQSYDVGELDRATLECNTELTTEHTYDAFGNTTNVSTYPTNRSSAQCDNLTARQKVTTYSTGDDAGRYVATKGNARFTTSTVVSRNKFGQPTEVRNVDGVSSYTYYNNLGATVGSFNATGQQSKVVLKTCDSDYGYCAYIRESYVNTSLVSKEYVDVYERVYKKVSFDAMGKEVVASKVYDKFGRVISEQVSNLAATENRYNVFDQLVYSNDVNAGVESAFSRVGYTETVTVTGDLAAGAQTTTTTYDIYGRVEEVTDNDNQTLTYAYDIRGNQLSVTSSADNQIVMETEYDYLGRKIKTIDKDAGTWEYRYNAFGQLVWQKDAIGNESNVYYDSLGRKQRQSYTGESSDSTKVYKSGKPYQLDYEQMGQWRRTYFYDTFGRAIGTVTDLESSLNCAAHVAVDPSTNDLRIQSGSTAAQLYDPALSRCVITQTVFDEYGRAVQQFDDYRRKVTGEYVDARGTRIIFENQKAVARVEAREGEYGIEYYRVTETNDLGQVTRYQKGAQSIAVTFDSQGRLTGKAASDAHLLAESYKFDGAGNLTEKDGVTYGYDSLNRLTTVGGEVRYGYTGNGNLTSKDGWTQHYNEAGTPLHAISSRTRFNSTTNTTEEESFEYDANGNQTKLFKNNVLYRDVTYSARNKVTEITSHGENGETVKFSYDANNSRFKREDNEQTVYYAGALELTTTKDGGHKVIKRYIGNDAIQTYDGKGLADLKWLFTNYQGSIVAITNNQYQLLQRFSYDAFGKQTQVEETDLAIKLYYASHIANSAFTHIYGNLRGYTGHESLKLGNDNRVIHMNGRIYDSSTGRFMQADPFTQAPKNLQNYNRYSYVLNNPMSYTDPSGYIFKKLGKLYKKYWQATMGSVLRAIAKVPLLNAAVQIGIGIACQGAAAACLAIYNGAQTYAVTGSAKAALTSAAISYASAQVFQKIGGQFTKTTGGFFDAGVKNGFRHIVSHALAGGVISKVQGGKFGHGFFSAGLTKGLTPHFENIGGFDVGGYNPAEAIVAGILGGTISKATGGKFGNAAMTAAMANLFNNQNARKAAKEYARKMTEKYAALYKGRKDYHDYEVGPHLGCLVGESSCSLKAIRSIVENHSAPFNFSIFPPSEGRHSLLNSNPIIHTTSGDFSFNITEPGHRYHDGMVVHLTYESDGAIWYYTRGVGTTFRVNENTFFGTLIFMNMHGDVHNQIQTDIYGQNPFWP</sequence>
<feature type="region of interest" description="Disordered" evidence="6">
    <location>
        <begin position="2026"/>
        <end position="2046"/>
    </location>
</feature>
<evidence type="ECO:0000313" key="9">
    <source>
        <dbReference type="EMBL" id="RZQ52623.1"/>
    </source>
</evidence>
<dbReference type="InterPro" id="IPR011047">
    <property type="entry name" value="Quinoprotein_ADH-like_sf"/>
</dbReference>
<evidence type="ECO:0000256" key="5">
    <source>
        <dbReference type="ARBA" id="ARBA00023026"/>
    </source>
</evidence>
<dbReference type="Pfam" id="PF18884">
    <property type="entry name" value="TSP3_bac"/>
    <property type="match status" value="1"/>
</dbReference>
<accession>A0A4Q7IKB9</accession>
<dbReference type="SUPFAM" id="SSF69318">
    <property type="entry name" value="Integrin alpha N-terminal domain"/>
    <property type="match status" value="1"/>
</dbReference>
<comment type="subcellular location">
    <subcellularLocation>
        <location evidence="1">Secreted</location>
    </subcellularLocation>
</comment>
<dbReference type="InterPro" id="IPR015943">
    <property type="entry name" value="WD40/YVTN_repeat-like_dom_sf"/>
</dbReference>
<evidence type="ECO:0000256" key="2">
    <source>
        <dbReference type="ARBA" id="ARBA00022525"/>
    </source>
</evidence>
<evidence type="ECO:0000256" key="6">
    <source>
        <dbReference type="SAM" id="MobiDB-lite"/>
    </source>
</evidence>
<dbReference type="InterPro" id="IPR059100">
    <property type="entry name" value="TSP3_bac"/>
</dbReference>
<keyword evidence="3 7" id="KW-0732">Signal</keyword>
<protein>
    <recommendedName>
        <fullName evidence="8">Pyrrolo-quinoline quinone repeat domain-containing protein</fullName>
    </recommendedName>
</protein>
<keyword evidence="5" id="KW-0843">Virulence</keyword>
<dbReference type="Pfam" id="PF03534">
    <property type="entry name" value="SpvB"/>
    <property type="match status" value="1"/>
</dbReference>
<keyword evidence="2" id="KW-0964">Secreted</keyword>
<dbReference type="SMART" id="SM00564">
    <property type="entry name" value="PQQ"/>
    <property type="match status" value="3"/>
</dbReference>
<dbReference type="GO" id="GO:0005576">
    <property type="term" value="C:extracellular region"/>
    <property type="evidence" value="ECO:0007669"/>
    <property type="project" value="UniProtKB-SubCell"/>
</dbReference>
<dbReference type="PANTHER" id="PTHR32305">
    <property type="match status" value="1"/>
</dbReference>
<dbReference type="RefSeq" id="WP_130256034.1">
    <property type="nucleotide sequence ID" value="NZ_PPSX01000047.1"/>
</dbReference>
<dbReference type="Pfam" id="PF17957">
    <property type="entry name" value="Big_7"/>
    <property type="match status" value="1"/>
</dbReference>
<dbReference type="Gene3D" id="2.180.10.10">
    <property type="entry name" value="RHS repeat-associated core"/>
    <property type="match status" value="1"/>
</dbReference>
<dbReference type="PANTHER" id="PTHR32305:SF15">
    <property type="entry name" value="PROTEIN RHSA-RELATED"/>
    <property type="match status" value="1"/>
</dbReference>
<evidence type="ECO:0000256" key="7">
    <source>
        <dbReference type="SAM" id="SignalP"/>
    </source>
</evidence>
<dbReference type="InterPro" id="IPR013783">
    <property type="entry name" value="Ig-like_fold"/>
</dbReference>
<feature type="compositionally biased region" description="Gly residues" evidence="6">
    <location>
        <begin position="2029"/>
        <end position="2046"/>
    </location>
</feature>
<reference evidence="9 10" key="1">
    <citation type="submission" date="2018-01" db="EMBL/GenBank/DDBJ databases">
        <title>Co-occurrence of chitin degradation, pigmentation and bioactivity in marine Pseudoalteromonas.</title>
        <authorList>
            <person name="Paulsen S."/>
            <person name="Gram L."/>
            <person name="Machado H."/>
        </authorList>
    </citation>
    <scope>NUCLEOTIDE SEQUENCE [LARGE SCALE GENOMIC DNA]</scope>
    <source>
        <strain evidence="9 10">S3898</strain>
    </source>
</reference>
<dbReference type="Proteomes" id="UP000291338">
    <property type="component" value="Unassembled WGS sequence"/>
</dbReference>
<evidence type="ECO:0000313" key="10">
    <source>
        <dbReference type="Proteomes" id="UP000291338"/>
    </source>
</evidence>
<feature type="signal peptide" evidence="7">
    <location>
        <begin position="1"/>
        <end position="19"/>
    </location>
</feature>
<dbReference type="InterPro" id="IPR050708">
    <property type="entry name" value="T6SS_VgrG/RHS"/>
</dbReference>
<dbReference type="InterPro" id="IPR018391">
    <property type="entry name" value="PQQ_b-propeller_rpt"/>
</dbReference>
<dbReference type="Gene3D" id="2.130.10.10">
    <property type="entry name" value="YVTN repeat-like/Quinoprotein amine dehydrogenase"/>
    <property type="match status" value="1"/>
</dbReference>
<dbReference type="InterPro" id="IPR028994">
    <property type="entry name" value="Integrin_alpha_N"/>
</dbReference>
<keyword evidence="4" id="KW-0106">Calcium</keyword>
<dbReference type="NCBIfam" id="TIGR03696">
    <property type="entry name" value="Rhs_assc_core"/>
    <property type="match status" value="1"/>
</dbReference>
<dbReference type="InterPro" id="IPR022385">
    <property type="entry name" value="Rhs_assc_core"/>
</dbReference>
<dbReference type="EMBL" id="PPSX01000047">
    <property type="protein sequence ID" value="RZQ52623.1"/>
    <property type="molecule type" value="Genomic_DNA"/>
</dbReference>
<dbReference type="GO" id="GO:0005737">
    <property type="term" value="C:cytoplasm"/>
    <property type="evidence" value="ECO:0007669"/>
    <property type="project" value="InterPro"/>
</dbReference>
<dbReference type="Pfam" id="PF13360">
    <property type="entry name" value="PQQ_2"/>
    <property type="match status" value="1"/>
</dbReference>
<gene>
    <name evidence="9" type="ORF">C1E23_13260</name>
</gene>
<dbReference type="InterPro" id="IPR003284">
    <property type="entry name" value="Sal_SpvB"/>
</dbReference>
<name>A0A4Q7IKB9_9GAMM</name>
<comment type="caution">
    <text evidence="9">The sequence shown here is derived from an EMBL/GenBank/DDBJ whole genome shotgun (WGS) entry which is preliminary data.</text>
</comment>
<organism evidence="9 10">
    <name type="scientific">Pseudoalteromonas phenolica</name>
    <dbReference type="NCBI Taxonomy" id="161398"/>
    <lineage>
        <taxon>Bacteria</taxon>
        <taxon>Pseudomonadati</taxon>
        <taxon>Pseudomonadota</taxon>
        <taxon>Gammaproteobacteria</taxon>
        <taxon>Alteromonadales</taxon>
        <taxon>Pseudoalteromonadaceae</taxon>
        <taxon>Pseudoalteromonas</taxon>
    </lineage>
</organism>
<evidence type="ECO:0000256" key="4">
    <source>
        <dbReference type="ARBA" id="ARBA00022837"/>
    </source>
</evidence>
<evidence type="ECO:0000259" key="8">
    <source>
        <dbReference type="Pfam" id="PF13360"/>
    </source>
</evidence>
<evidence type="ECO:0000256" key="1">
    <source>
        <dbReference type="ARBA" id="ARBA00004613"/>
    </source>
</evidence>
<evidence type="ECO:0000256" key="3">
    <source>
        <dbReference type="ARBA" id="ARBA00022729"/>
    </source>
</evidence>
<feature type="chain" id="PRO_5021004183" description="Pyrrolo-quinoline quinone repeat domain-containing protein" evidence="7">
    <location>
        <begin position="20"/>
        <end position="3720"/>
    </location>
</feature>
<dbReference type="Gene3D" id="2.60.40.10">
    <property type="entry name" value="Immunoglobulins"/>
    <property type="match status" value="1"/>
</dbReference>
<proteinExistence type="predicted"/>
<dbReference type="InterPro" id="IPR002372">
    <property type="entry name" value="PQQ_rpt_dom"/>
</dbReference>
<dbReference type="SUPFAM" id="SSF50998">
    <property type="entry name" value="Quinoprotein alcohol dehydrogenase-like"/>
    <property type="match status" value="1"/>
</dbReference>
<feature type="domain" description="Pyrrolo-quinoline quinone repeat" evidence="8">
    <location>
        <begin position="1019"/>
        <end position="1096"/>
    </location>
</feature>